<proteinExistence type="predicted"/>
<gene>
    <name evidence="2" type="ORF">LMG21510_03864</name>
</gene>
<dbReference type="SUPFAM" id="SSF54593">
    <property type="entry name" value="Glyoxalase/Bleomycin resistance protein/Dihydroxybiphenyl dioxygenase"/>
    <property type="match status" value="1"/>
</dbReference>
<feature type="domain" description="VOC" evidence="1">
    <location>
        <begin position="4"/>
        <end position="125"/>
    </location>
</feature>
<dbReference type="InterPro" id="IPR037523">
    <property type="entry name" value="VOC_core"/>
</dbReference>
<sequence>MKQRVSVITLPVTDLAASRAFYCAGLGWTPGFDDGDVMFFQCNGFVLALWSRRSFEQDIQAASAGHGHAFALGHNVESPGEVDRIMALALSLRAPILKPAKATPWGGYSGCFADPDGHVWEIAHNPGWHISDEGYVSMRG</sequence>
<dbReference type="Pfam" id="PF00903">
    <property type="entry name" value="Glyoxalase"/>
    <property type="match status" value="1"/>
</dbReference>
<dbReference type="PANTHER" id="PTHR36503:SF1">
    <property type="entry name" value="BLR2520 PROTEIN"/>
    <property type="match status" value="1"/>
</dbReference>
<name>A0ABM8XHP3_9BURK</name>
<evidence type="ECO:0000313" key="2">
    <source>
        <dbReference type="EMBL" id="CAG9179683.1"/>
    </source>
</evidence>
<keyword evidence="3" id="KW-1185">Reference proteome</keyword>
<dbReference type="EMBL" id="CAJZAH010000004">
    <property type="protein sequence ID" value="CAG9179683.1"/>
    <property type="molecule type" value="Genomic_DNA"/>
</dbReference>
<reference evidence="2 3" key="1">
    <citation type="submission" date="2021-08" db="EMBL/GenBank/DDBJ databases">
        <authorList>
            <person name="Peeters C."/>
        </authorList>
    </citation>
    <scope>NUCLEOTIDE SEQUENCE [LARGE SCALE GENOMIC DNA]</scope>
    <source>
        <strain evidence="2 3">LMG 21510</strain>
    </source>
</reference>
<dbReference type="Gene3D" id="3.10.180.10">
    <property type="entry name" value="2,3-Dihydroxybiphenyl 1,2-Dioxygenase, domain 1"/>
    <property type="match status" value="1"/>
</dbReference>
<evidence type="ECO:0000259" key="1">
    <source>
        <dbReference type="PROSITE" id="PS51819"/>
    </source>
</evidence>
<dbReference type="PANTHER" id="PTHR36503">
    <property type="entry name" value="BLR2520 PROTEIN"/>
    <property type="match status" value="1"/>
</dbReference>
<dbReference type="RefSeq" id="WP_224043472.1">
    <property type="nucleotide sequence ID" value="NZ_CAJZAH010000004.1"/>
</dbReference>
<dbReference type="Proteomes" id="UP000721236">
    <property type="component" value="Unassembled WGS sequence"/>
</dbReference>
<accession>A0ABM8XHP3</accession>
<protein>
    <recommendedName>
        <fullName evidence="1">VOC domain-containing protein</fullName>
    </recommendedName>
</protein>
<organism evidence="2 3">
    <name type="scientific">Cupriavidus respiraculi</name>
    <dbReference type="NCBI Taxonomy" id="195930"/>
    <lineage>
        <taxon>Bacteria</taxon>
        <taxon>Pseudomonadati</taxon>
        <taxon>Pseudomonadota</taxon>
        <taxon>Betaproteobacteria</taxon>
        <taxon>Burkholderiales</taxon>
        <taxon>Burkholderiaceae</taxon>
        <taxon>Cupriavidus</taxon>
    </lineage>
</organism>
<dbReference type="InterPro" id="IPR029068">
    <property type="entry name" value="Glyas_Bleomycin-R_OHBP_Dase"/>
</dbReference>
<dbReference type="PROSITE" id="PS51819">
    <property type="entry name" value="VOC"/>
    <property type="match status" value="1"/>
</dbReference>
<comment type="caution">
    <text evidence="2">The sequence shown here is derived from an EMBL/GenBank/DDBJ whole genome shotgun (WGS) entry which is preliminary data.</text>
</comment>
<dbReference type="InterPro" id="IPR004360">
    <property type="entry name" value="Glyas_Fos-R_dOase_dom"/>
</dbReference>
<evidence type="ECO:0000313" key="3">
    <source>
        <dbReference type="Proteomes" id="UP000721236"/>
    </source>
</evidence>